<proteinExistence type="predicted"/>
<evidence type="ECO:0000313" key="2">
    <source>
        <dbReference type="EMBL" id="RIB26357.1"/>
    </source>
</evidence>
<feature type="compositionally biased region" description="Polar residues" evidence="1">
    <location>
        <begin position="67"/>
        <end position="80"/>
    </location>
</feature>
<dbReference type="OrthoDB" id="21643at2759"/>
<gene>
    <name evidence="2" type="ORF">C2G38_2163557</name>
</gene>
<reference evidence="2 3" key="1">
    <citation type="submission" date="2018-06" db="EMBL/GenBank/DDBJ databases">
        <title>Comparative genomics reveals the genomic features of Rhizophagus irregularis, R. cerebriforme, R. diaphanum and Gigaspora rosea, and their symbiotic lifestyle signature.</title>
        <authorList>
            <person name="Morin E."/>
            <person name="San Clemente H."/>
            <person name="Chen E.C.H."/>
            <person name="De La Providencia I."/>
            <person name="Hainaut M."/>
            <person name="Kuo A."/>
            <person name="Kohler A."/>
            <person name="Murat C."/>
            <person name="Tang N."/>
            <person name="Roy S."/>
            <person name="Loubradou J."/>
            <person name="Henrissat B."/>
            <person name="Grigoriev I.V."/>
            <person name="Corradi N."/>
            <person name="Roux C."/>
            <person name="Martin F.M."/>
        </authorList>
    </citation>
    <scope>NUCLEOTIDE SEQUENCE [LARGE SCALE GENOMIC DNA]</scope>
    <source>
        <strain evidence="2 3">DAOM 194757</strain>
    </source>
</reference>
<accession>A0A397VYE2</accession>
<evidence type="ECO:0000256" key="1">
    <source>
        <dbReference type="SAM" id="MobiDB-lite"/>
    </source>
</evidence>
<evidence type="ECO:0000313" key="3">
    <source>
        <dbReference type="Proteomes" id="UP000266673"/>
    </source>
</evidence>
<dbReference type="STRING" id="44941.A0A397VYE2"/>
<organism evidence="2 3">
    <name type="scientific">Gigaspora rosea</name>
    <dbReference type="NCBI Taxonomy" id="44941"/>
    <lineage>
        <taxon>Eukaryota</taxon>
        <taxon>Fungi</taxon>
        <taxon>Fungi incertae sedis</taxon>
        <taxon>Mucoromycota</taxon>
        <taxon>Glomeromycotina</taxon>
        <taxon>Glomeromycetes</taxon>
        <taxon>Diversisporales</taxon>
        <taxon>Gigasporaceae</taxon>
        <taxon>Gigaspora</taxon>
    </lineage>
</organism>
<name>A0A397VYE2_9GLOM</name>
<feature type="region of interest" description="Disordered" evidence="1">
    <location>
        <begin position="60"/>
        <end position="87"/>
    </location>
</feature>
<protein>
    <submittedName>
        <fullName evidence="2">Uncharacterized protein</fullName>
    </submittedName>
</protein>
<keyword evidence="3" id="KW-1185">Reference proteome</keyword>
<sequence>MFAEDMSLVTDNNIDGRKGWKKFKYGRAVSVKCIRRNDGTKPPLDQLTYFYNDFINLSDDEKKHQNDNSTSENEGQNGNIPSPDKLPQSIIDSLKKLKNKSRVIAAPEVSDNFNLFDSDEEYNNNEKPTLGESGRERLNLQKKFRSDDRFKLASDFVSDDGNNDTDEIISCKMSLTLRRKISNWDSDHEDLSTFTSSIKDVKIEINADLKGMFVLKALTPFSLFGGNTESEECEDV</sequence>
<comment type="caution">
    <text evidence="2">The sequence shown here is derived from an EMBL/GenBank/DDBJ whole genome shotgun (WGS) entry which is preliminary data.</text>
</comment>
<dbReference type="AlphaFoldDB" id="A0A397VYE2"/>
<dbReference type="Proteomes" id="UP000266673">
    <property type="component" value="Unassembled WGS sequence"/>
</dbReference>
<dbReference type="EMBL" id="QKWP01000138">
    <property type="protein sequence ID" value="RIB26357.1"/>
    <property type="molecule type" value="Genomic_DNA"/>
</dbReference>